<proteinExistence type="predicted"/>
<dbReference type="InterPro" id="IPR012902">
    <property type="entry name" value="N_methyl_site"/>
</dbReference>
<evidence type="ECO:0008006" key="4">
    <source>
        <dbReference type="Google" id="ProtNLM"/>
    </source>
</evidence>
<evidence type="ECO:0000313" key="2">
    <source>
        <dbReference type="EMBL" id="PKL72011.1"/>
    </source>
</evidence>
<dbReference type="EMBL" id="PGYQ01000021">
    <property type="protein sequence ID" value="PKL72011.1"/>
    <property type="molecule type" value="Genomic_DNA"/>
</dbReference>
<dbReference type="InterPro" id="IPR045584">
    <property type="entry name" value="Pilin-like"/>
</dbReference>
<dbReference type="PROSITE" id="PS00409">
    <property type="entry name" value="PROKAR_NTER_METHYL"/>
    <property type="match status" value="1"/>
</dbReference>
<accession>A0A2N1UMQ0</accession>
<reference evidence="2 3" key="1">
    <citation type="journal article" date="2017" name="ISME J.">
        <title>Potential for microbial H2 and metal transformations associated with novel bacteria and archaea in deep terrestrial subsurface sediments.</title>
        <authorList>
            <person name="Hernsdorf A.W."/>
            <person name="Amano Y."/>
            <person name="Miyakawa K."/>
            <person name="Ise K."/>
            <person name="Suzuki Y."/>
            <person name="Anantharaman K."/>
            <person name="Probst A."/>
            <person name="Burstein D."/>
            <person name="Thomas B.C."/>
            <person name="Banfield J.F."/>
        </authorList>
    </citation>
    <scope>NUCLEOTIDE SEQUENCE [LARGE SCALE GENOMIC DNA]</scope>
    <source>
        <strain evidence="2">HGW-Kuenenbacteria-1</strain>
    </source>
</reference>
<sequence length="205" mass="23463">MFKIFKKSKGFTLIEITVVVGIFAIIIIILMDFIVQSYKSWQETSQIIEAQKNAQDVIKTTIKELRNIAEVSETGSFPLENAQNQSVVFYSDSDSNSRIEKIRYFINDNKFKKGVIAPSGNPIEYNPNNEIITNIAEYITNGNDPVFYYYDENYNGTGSPLTNPIDVTKVKLIKILLKVNVNPNRPPSDFILETYVNLRNLKENY</sequence>
<name>A0A2N1UMQ0_9BACT</name>
<dbReference type="Proteomes" id="UP000233414">
    <property type="component" value="Unassembled WGS sequence"/>
</dbReference>
<feature type="transmembrane region" description="Helical" evidence="1">
    <location>
        <begin position="12"/>
        <end position="35"/>
    </location>
</feature>
<organism evidence="2 3">
    <name type="scientific">Candidatus Kuenenbacteria bacterium HGW-Kuenenbacteria-1</name>
    <dbReference type="NCBI Taxonomy" id="2013812"/>
    <lineage>
        <taxon>Bacteria</taxon>
        <taxon>Candidatus Kueneniibacteriota</taxon>
    </lineage>
</organism>
<comment type="caution">
    <text evidence="2">The sequence shown here is derived from an EMBL/GenBank/DDBJ whole genome shotgun (WGS) entry which is preliminary data.</text>
</comment>
<evidence type="ECO:0000313" key="3">
    <source>
        <dbReference type="Proteomes" id="UP000233414"/>
    </source>
</evidence>
<gene>
    <name evidence="2" type="ORF">CVV26_03295</name>
</gene>
<dbReference type="Pfam" id="PF07963">
    <property type="entry name" value="N_methyl"/>
    <property type="match status" value="1"/>
</dbReference>
<dbReference type="NCBIfam" id="TIGR02532">
    <property type="entry name" value="IV_pilin_GFxxxE"/>
    <property type="match status" value="1"/>
</dbReference>
<protein>
    <recommendedName>
        <fullName evidence="4">Prepilin-type N-terminal cleavage/methylation domain-containing protein</fullName>
    </recommendedName>
</protein>
<keyword evidence="1" id="KW-1133">Transmembrane helix</keyword>
<dbReference type="AlphaFoldDB" id="A0A2N1UMQ0"/>
<dbReference type="SUPFAM" id="SSF54523">
    <property type="entry name" value="Pili subunits"/>
    <property type="match status" value="1"/>
</dbReference>
<keyword evidence="1" id="KW-0812">Transmembrane</keyword>
<keyword evidence="1" id="KW-0472">Membrane</keyword>
<evidence type="ECO:0000256" key="1">
    <source>
        <dbReference type="SAM" id="Phobius"/>
    </source>
</evidence>